<accession>A0A1B7JNP8</accession>
<dbReference type="EMBL" id="LXEW01000041">
    <property type="protein sequence ID" value="OAT49548.1"/>
    <property type="molecule type" value="Genomic_DNA"/>
</dbReference>
<comment type="caution">
    <text evidence="2">The sequence shown here is derived from an EMBL/GenBank/DDBJ whole genome shotgun (WGS) entry which is preliminary data.</text>
</comment>
<gene>
    <name evidence="2" type="ORF">M998_3050</name>
</gene>
<feature type="domain" description="Fido" evidence="1">
    <location>
        <begin position="1"/>
        <end position="80"/>
    </location>
</feature>
<dbReference type="AlphaFoldDB" id="A0A1B7JNP8"/>
<reference evidence="2 3" key="1">
    <citation type="submission" date="2016-04" db="EMBL/GenBank/DDBJ databases">
        <title>ATOL: Assembling a taxonomically balanced genome-scale reconstruction of the evolutionary history of the Enterobacteriaceae.</title>
        <authorList>
            <person name="Plunkett G.III."/>
            <person name="Neeno-Eckwall E.C."/>
            <person name="Glasner J.D."/>
            <person name="Perna N.T."/>
        </authorList>
    </citation>
    <scope>NUCLEOTIDE SEQUENCE [LARGE SCALE GENOMIC DNA]</scope>
    <source>
        <strain evidence="2 3">ATCC 35613</strain>
    </source>
</reference>
<keyword evidence="3" id="KW-1185">Reference proteome</keyword>
<dbReference type="InterPro" id="IPR003812">
    <property type="entry name" value="Fido"/>
</dbReference>
<protein>
    <submittedName>
        <fullName evidence="2">Fic/DOC family protein</fullName>
    </submittedName>
</protein>
<dbReference type="PATRIC" id="fig|1354272.4.peg.3111"/>
<dbReference type="InterPro" id="IPR036597">
    <property type="entry name" value="Fido-like_dom_sf"/>
</dbReference>
<dbReference type="SUPFAM" id="SSF140931">
    <property type="entry name" value="Fic-like"/>
    <property type="match status" value="1"/>
</dbReference>
<dbReference type="Proteomes" id="UP000078224">
    <property type="component" value="Unassembled WGS sequence"/>
</dbReference>
<organism evidence="2 3">
    <name type="scientific">Providencia heimbachae ATCC 35613</name>
    <dbReference type="NCBI Taxonomy" id="1354272"/>
    <lineage>
        <taxon>Bacteria</taxon>
        <taxon>Pseudomonadati</taxon>
        <taxon>Pseudomonadota</taxon>
        <taxon>Gammaproteobacteria</taxon>
        <taxon>Enterobacterales</taxon>
        <taxon>Morganellaceae</taxon>
        <taxon>Providencia</taxon>
    </lineage>
</organism>
<dbReference type="Pfam" id="PF02661">
    <property type="entry name" value="Fic"/>
    <property type="match status" value="1"/>
</dbReference>
<evidence type="ECO:0000259" key="1">
    <source>
        <dbReference type="PROSITE" id="PS51459"/>
    </source>
</evidence>
<dbReference type="Gene3D" id="1.10.3290.10">
    <property type="entry name" value="Fido-like domain"/>
    <property type="match status" value="1"/>
</dbReference>
<name>A0A1B7JNP8_9GAMM</name>
<sequence length="85" mass="9766">MSRECVIEAIATVHVELILIHPFREGNGRLSRLLADVIAVQGRLQPLYYESWTQNQIQYIAAIHAGLNLNYEPMKYWVNEALKAN</sequence>
<dbReference type="PROSITE" id="PS51459">
    <property type="entry name" value="FIDO"/>
    <property type="match status" value="1"/>
</dbReference>
<proteinExistence type="predicted"/>
<evidence type="ECO:0000313" key="2">
    <source>
        <dbReference type="EMBL" id="OAT49548.1"/>
    </source>
</evidence>
<evidence type="ECO:0000313" key="3">
    <source>
        <dbReference type="Proteomes" id="UP000078224"/>
    </source>
</evidence>